<protein>
    <submittedName>
        <fullName evidence="1">Uncharacterized protein</fullName>
    </submittedName>
</protein>
<reference evidence="1" key="1">
    <citation type="submission" date="2019-10" db="EMBL/GenBank/DDBJ databases">
        <authorList>
            <consortium name="Genoscope - CEA"/>
            <person name="William W."/>
        </authorList>
    </citation>
    <scope>NUCLEOTIDE SEQUENCE [LARGE SCALE GENOMIC DNA]</scope>
    <source>
        <strain evidence="1">BBR_PRJEB10994</strain>
    </source>
</reference>
<sequence length="62" mass="7518">MITEIPPYPPYRKNKLNTLLEKNRAGELRSEDKQRWEQYEYLERLVRLAKAKAYLKLKQSHA</sequence>
<evidence type="ECO:0000313" key="1">
    <source>
        <dbReference type="EMBL" id="VXD17071.1"/>
    </source>
</evidence>
<dbReference type="OrthoDB" id="531708at2"/>
<comment type="caution">
    <text evidence="1">The sequence shown here is derived from an EMBL/GenBank/DDBJ whole genome shotgun (WGS) entry which is preliminary data.</text>
</comment>
<proteinExistence type="predicted"/>
<dbReference type="Proteomes" id="UP000182190">
    <property type="component" value="Unassembled WGS sequence"/>
</dbReference>
<name>A0A7Z9DXV9_9CYAN</name>
<gene>
    <name evidence="1" type="ORF">PL9631_250157</name>
</gene>
<dbReference type="EMBL" id="CZCS02000163">
    <property type="protein sequence ID" value="VXD17071.1"/>
    <property type="molecule type" value="Genomic_DNA"/>
</dbReference>
<organism evidence="1 2">
    <name type="scientific">Planktothrix paucivesiculata PCC 9631</name>
    <dbReference type="NCBI Taxonomy" id="671071"/>
    <lineage>
        <taxon>Bacteria</taxon>
        <taxon>Bacillati</taxon>
        <taxon>Cyanobacteriota</taxon>
        <taxon>Cyanophyceae</taxon>
        <taxon>Oscillatoriophycideae</taxon>
        <taxon>Oscillatoriales</taxon>
        <taxon>Microcoleaceae</taxon>
        <taxon>Planktothrix</taxon>
    </lineage>
</organism>
<accession>A0A7Z9DXV9</accession>
<keyword evidence="2" id="KW-1185">Reference proteome</keyword>
<dbReference type="RefSeq" id="WP_083616930.1">
    <property type="nucleotide sequence ID" value="NZ_LR734992.1"/>
</dbReference>
<dbReference type="AlphaFoldDB" id="A0A7Z9DXV9"/>
<evidence type="ECO:0000313" key="2">
    <source>
        <dbReference type="Proteomes" id="UP000182190"/>
    </source>
</evidence>